<dbReference type="Pfam" id="PF07811">
    <property type="entry name" value="TadE"/>
    <property type="match status" value="1"/>
</dbReference>
<evidence type="ECO:0000259" key="2">
    <source>
        <dbReference type="Pfam" id="PF07811"/>
    </source>
</evidence>
<dbReference type="RefSeq" id="WP_371386302.1">
    <property type="nucleotide sequence ID" value="NZ_JBGLYH010000019.1"/>
</dbReference>
<protein>
    <submittedName>
        <fullName evidence="3">TadE/TadG family type IV pilus assembly protein</fullName>
    </submittedName>
</protein>
<dbReference type="EMBL" id="JBGLYH010000019">
    <property type="protein sequence ID" value="MEZ7196778.1"/>
    <property type="molecule type" value="Genomic_DNA"/>
</dbReference>
<evidence type="ECO:0000313" key="4">
    <source>
        <dbReference type="Proteomes" id="UP001568698"/>
    </source>
</evidence>
<feature type="transmembrane region" description="Helical" evidence="1">
    <location>
        <begin position="12"/>
        <end position="32"/>
    </location>
</feature>
<keyword evidence="4" id="KW-1185">Reference proteome</keyword>
<reference evidence="3 4" key="1">
    <citation type="submission" date="2024-08" db="EMBL/GenBank/DDBJ databases">
        <title>Sulfate-reducing bacteria isolated from formation water of the oil field in Kazakhstan and description of Pseudodesulfovibrio sp.</title>
        <authorList>
            <person name="Bidzhieva S.K."/>
            <person name="Tourova T.P."/>
            <person name="Grouzdev D.S."/>
            <person name="Beletsky A.V."/>
            <person name="Sokolova D.S."/>
            <person name="Samigullina S.R."/>
            <person name="Poltaraus A.B."/>
            <person name="Avtukh A.N."/>
            <person name="Tereshina V.M."/>
            <person name="Zhaparov N.S."/>
            <person name="Mardanov A.V."/>
            <person name="Nazina T.N."/>
        </authorList>
    </citation>
    <scope>NUCLEOTIDE SEQUENCE [LARGE SCALE GENOMIC DNA]</scope>
    <source>
        <strain evidence="3 4">9FUS</strain>
    </source>
</reference>
<dbReference type="InterPro" id="IPR012495">
    <property type="entry name" value="TadE-like_dom"/>
</dbReference>
<gene>
    <name evidence="3" type="ORF">AB6M95_08475</name>
</gene>
<organism evidence="3 4">
    <name type="scientific">Pseudodesulfovibrio karagichevae</name>
    <dbReference type="NCBI Taxonomy" id="3239305"/>
    <lineage>
        <taxon>Bacteria</taxon>
        <taxon>Pseudomonadati</taxon>
        <taxon>Thermodesulfobacteriota</taxon>
        <taxon>Desulfovibrionia</taxon>
        <taxon>Desulfovibrionales</taxon>
        <taxon>Desulfovibrionaceae</taxon>
    </lineage>
</organism>
<evidence type="ECO:0000256" key="1">
    <source>
        <dbReference type="SAM" id="Phobius"/>
    </source>
</evidence>
<keyword evidence="1" id="KW-0812">Transmembrane</keyword>
<feature type="domain" description="TadE-like" evidence="2">
    <location>
        <begin position="10"/>
        <end position="52"/>
    </location>
</feature>
<keyword evidence="1" id="KW-0472">Membrane</keyword>
<proteinExistence type="predicted"/>
<comment type="caution">
    <text evidence="3">The sequence shown here is derived from an EMBL/GenBank/DDBJ whole genome shotgun (WGS) entry which is preliminary data.</text>
</comment>
<dbReference type="Proteomes" id="UP001568698">
    <property type="component" value="Unassembled WGS sequence"/>
</dbReference>
<evidence type="ECO:0000313" key="3">
    <source>
        <dbReference type="EMBL" id="MEZ7196778.1"/>
    </source>
</evidence>
<name>A0ABV4K1E5_9BACT</name>
<keyword evidence="1" id="KW-1133">Transmembrane helix</keyword>
<sequence length="129" mass="14051">MRKNTDSRRGSAIIEFALLMSLLLAPLLAGIWDAARMIDMNQILTRAAREGVIMASRGDDPAETVRAYVASEGLTADNLTVSVEVGPEDRDLGQEVSVSLNYNFADSTVYPWENLMPGGMTTVARAKME</sequence>
<accession>A0ABV4K1E5</accession>